<dbReference type="InterPro" id="IPR036770">
    <property type="entry name" value="Ankyrin_rpt-contain_sf"/>
</dbReference>
<evidence type="ECO:0000256" key="1">
    <source>
        <dbReference type="PROSITE-ProRule" id="PRU00023"/>
    </source>
</evidence>
<feature type="compositionally biased region" description="Polar residues" evidence="2">
    <location>
        <begin position="112"/>
        <end position="122"/>
    </location>
</feature>
<dbReference type="SUPFAM" id="SSF48403">
    <property type="entry name" value="Ankyrin repeat"/>
    <property type="match status" value="1"/>
</dbReference>
<feature type="region of interest" description="Disordered" evidence="2">
    <location>
        <begin position="100"/>
        <end position="124"/>
    </location>
</feature>
<dbReference type="OrthoDB" id="1652385at2759"/>
<reference evidence="4" key="2">
    <citation type="journal article" date="2023" name="Plants (Basel)">
        <title>Annotation of the Turnera subulata (Passifloraceae) Draft Genome Reveals the S-Locus Evolved after the Divergence of Turneroideae from Passifloroideae in a Stepwise Manner.</title>
        <authorList>
            <person name="Henning P.M."/>
            <person name="Roalson E.H."/>
            <person name="Mir W."/>
            <person name="McCubbin A.G."/>
            <person name="Shore J.S."/>
        </authorList>
    </citation>
    <scope>NUCLEOTIDE SEQUENCE</scope>
    <source>
        <tissue evidence="4">Leaves</tissue>
    </source>
</reference>
<reference evidence="4" key="1">
    <citation type="submission" date="2022-02" db="EMBL/GenBank/DDBJ databases">
        <authorList>
            <person name="Henning P.M."/>
            <person name="McCubbin A.G."/>
            <person name="Shore J.S."/>
        </authorList>
    </citation>
    <scope>NUCLEOTIDE SEQUENCE</scope>
    <source>
        <strain evidence="4">F60SS</strain>
        <tissue evidence="4">Leaves</tissue>
    </source>
</reference>
<accession>A0A9Q0FLR1</accession>
<sequence>MATPTHVAPRKVMVLKDLGAETYENWKACMMAYMEAQDLWDDVMDGTNIDPDEQTYQNKDWRKRNGAALLAIKTSCAPKILSMIRDERSAKVAWDTLEAQMKHQQPQQQMPDNSNSSVSQPHQEALQFSDVPRLSMDPTALPQYHIPINYQEWSIHMKTYLINQDVWCRIVELVFPDYDEANDFSSGDEPNNGNDQSMMDSYKTWRDKNSRALRAIQDACAPNIPPQIAGLTSAKLAWETLAKLDKFKQRGIPLTDPRYSNPVLDVNFGDYISETAADPPTTWDFQPRFGTSLLFYKPKGYETLISAIRKGDWGVISGFIQSDPKILASIISYDGNTPIHEAAAACQTEIARRMVQEMSEQDLGIQSSDGYTPLHLAASFGSIAIARFLVQKNKKLVQIRNVKGLVPVTMASILGKKDTTLYLYNSTPIELLYPESGDSGFLLLEFCIANRMLDIALDLLRKCPCLSFGREGQSVHKSPIKILATYPSAFYSGCQLRFWERWIYS</sequence>
<dbReference type="PANTHER" id="PTHR24121:SF16">
    <property type="entry name" value="NON-SPECIFIC SERINE_THREONINE PROTEIN KINASE"/>
    <property type="match status" value="1"/>
</dbReference>
<evidence type="ECO:0000259" key="3">
    <source>
        <dbReference type="Pfam" id="PF13961"/>
    </source>
</evidence>
<dbReference type="SMART" id="SM00248">
    <property type="entry name" value="ANK"/>
    <property type="match status" value="3"/>
</dbReference>
<comment type="caution">
    <text evidence="4">The sequence shown here is derived from an EMBL/GenBank/DDBJ whole genome shotgun (WGS) entry which is preliminary data.</text>
</comment>
<dbReference type="InterPro" id="IPR002110">
    <property type="entry name" value="Ankyrin_rpt"/>
</dbReference>
<name>A0A9Q0FLR1_9ROSI</name>
<keyword evidence="1" id="KW-0040">ANK repeat</keyword>
<gene>
    <name evidence="4" type="ORF">Tsubulata_039552</name>
</gene>
<feature type="compositionally biased region" description="Low complexity" evidence="2">
    <location>
        <begin position="102"/>
        <end position="111"/>
    </location>
</feature>
<dbReference type="InterPro" id="IPR025314">
    <property type="entry name" value="DUF4219"/>
</dbReference>
<keyword evidence="5" id="KW-1185">Reference proteome</keyword>
<organism evidence="4 5">
    <name type="scientific">Turnera subulata</name>
    <dbReference type="NCBI Taxonomy" id="218843"/>
    <lineage>
        <taxon>Eukaryota</taxon>
        <taxon>Viridiplantae</taxon>
        <taxon>Streptophyta</taxon>
        <taxon>Embryophyta</taxon>
        <taxon>Tracheophyta</taxon>
        <taxon>Spermatophyta</taxon>
        <taxon>Magnoliopsida</taxon>
        <taxon>eudicotyledons</taxon>
        <taxon>Gunneridae</taxon>
        <taxon>Pentapetalae</taxon>
        <taxon>rosids</taxon>
        <taxon>fabids</taxon>
        <taxon>Malpighiales</taxon>
        <taxon>Passifloraceae</taxon>
        <taxon>Turnera</taxon>
    </lineage>
</organism>
<dbReference type="Pfam" id="PF13961">
    <property type="entry name" value="DUF4219"/>
    <property type="match status" value="1"/>
</dbReference>
<dbReference type="PANTHER" id="PTHR24121">
    <property type="entry name" value="NO MECHANORECEPTOR POTENTIAL C, ISOFORM D-RELATED"/>
    <property type="match status" value="1"/>
</dbReference>
<dbReference type="PROSITE" id="PS50088">
    <property type="entry name" value="ANK_REPEAT"/>
    <property type="match status" value="1"/>
</dbReference>
<evidence type="ECO:0000256" key="2">
    <source>
        <dbReference type="SAM" id="MobiDB-lite"/>
    </source>
</evidence>
<dbReference type="EMBL" id="JAKUCV010004875">
    <property type="protein sequence ID" value="KAJ4833741.1"/>
    <property type="molecule type" value="Genomic_DNA"/>
</dbReference>
<dbReference type="PROSITE" id="PS50297">
    <property type="entry name" value="ANK_REP_REGION"/>
    <property type="match status" value="1"/>
</dbReference>
<evidence type="ECO:0000313" key="4">
    <source>
        <dbReference type="EMBL" id="KAJ4833741.1"/>
    </source>
</evidence>
<protein>
    <recommendedName>
        <fullName evidence="3">DUF4219 domain-containing protein</fullName>
    </recommendedName>
</protein>
<dbReference type="AlphaFoldDB" id="A0A9Q0FLR1"/>
<feature type="repeat" description="ANK" evidence="1">
    <location>
        <begin position="369"/>
        <end position="401"/>
    </location>
</feature>
<feature type="domain" description="DUF4219" evidence="3">
    <location>
        <begin position="23"/>
        <end position="41"/>
    </location>
</feature>
<evidence type="ECO:0000313" key="5">
    <source>
        <dbReference type="Proteomes" id="UP001141552"/>
    </source>
</evidence>
<dbReference type="Gene3D" id="1.25.40.20">
    <property type="entry name" value="Ankyrin repeat-containing domain"/>
    <property type="match status" value="1"/>
</dbReference>
<proteinExistence type="predicted"/>
<dbReference type="Proteomes" id="UP001141552">
    <property type="component" value="Unassembled WGS sequence"/>
</dbReference>
<dbReference type="Pfam" id="PF12796">
    <property type="entry name" value="Ank_2"/>
    <property type="match status" value="1"/>
</dbReference>